<dbReference type="GO" id="GO:0000155">
    <property type="term" value="F:phosphorelay sensor kinase activity"/>
    <property type="evidence" value="ECO:0007669"/>
    <property type="project" value="InterPro"/>
</dbReference>
<keyword evidence="3" id="KW-0902">Two-component regulatory system</keyword>
<evidence type="ECO:0000256" key="5">
    <source>
        <dbReference type="SAM" id="Phobius"/>
    </source>
</evidence>
<evidence type="ECO:0000259" key="6">
    <source>
        <dbReference type="PROSITE" id="PS50109"/>
    </source>
</evidence>
<protein>
    <submittedName>
        <fullName evidence="7">Sensor histidine kinase</fullName>
    </submittedName>
</protein>
<feature type="transmembrane region" description="Helical" evidence="5">
    <location>
        <begin position="131"/>
        <end position="151"/>
    </location>
</feature>
<dbReference type="InParanoid" id="A0A4R5DS12"/>
<feature type="transmembrane region" description="Helical" evidence="5">
    <location>
        <begin position="95"/>
        <end position="111"/>
    </location>
</feature>
<evidence type="ECO:0000313" key="8">
    <source>
        <dbReference type="Proteomes" id="UP000294739"/>
    </source>
</evidence>
<dbReference type="Pfam" id="PF07730">
    <property type="entry name" value="HisKA_3"/>
    <property type="match status" value="1"/>
</dbReference>
<evidence type="ECO:0000256" key="4">
    <source>
        <dbReference type="SAM" id="MobiDB-lite"/>
    </source>
</evidence>
<evidence type="ECO:0000256" key="3">
    <source>
        <dbReference type="ARBA" id="ARBA00023012"/>
    </source>
</evidence>
<gene>
    <name evidence="7" type="ORF">E1269_02745</name>
</gene>
<dbReference type="Proteomes" id="UP000294739">
    <property type="component" value="Unassembled WGS sequence"/>
</dbReference>
<dbReference type="CDD" id="cd16917">
    <property type="entry name" value="HATPase_UhpB-NarQ-NarX-like"/>
    <property type="match status" value="1"/>
</dbReference>
<keyword evidence="2 7" id="KW-0418">Kinase</keyword>
<feature type="transmembrane region" description="Helical" evidence="5">
    <location>
        <begin position="60"/>
        <end position="83"/>
    </location>
</feature>
<name>A0A4R5DS12_9ACTN</name>
<dbReference type="OrthoDB" id="144293at2"/>
<dbReference type="PROSITE" id="PS50109">
    <property type="entry name" value="HIS_KIN"/>
    <property type="match status" value="1"/>
</dbReference>
<dbReference type="InterPro" id="IPR011712">
    <property type="entry name" value="Sig_transdc_His_kin_sub3_dim/P"/>
</dbReference>
<feature type="region of interest" description="Disordered" evidence="4">
    <location>
        <begin position="1"/>
        <end position="24"/>
    </location>
</feature>
<keyword evidence="5" id="KW-0812">Transmembrane</keyword>
<keyword evidence="1" id="KW-0808">Transferase</keyword>
<dbReference type="Gene3D" id="1.20.5.1930">
    <property type="match status" value="1"/>
</dbReference>
<dbReference type="PANTHER" id="PTHR24421">
    <property type="entry name" value="NITRATE/NITRITE SENSOR PROTEIN NARX-RELATED"/>
    <property type="match status" value="1"/>
</dbReference>
<accession>A0A4R5DS12</accession>
<evidence type="ECO:0000256" key="2">
    <source>
        <dbReference type="ARBA" id="ARBA00022777"/>
    </source>
</evidence>
<keyword evidence="5" id="KW-0472">Membrane</keyword>
<dbReference type="GO" id="GO:0046983">
    <property type="term" value="F:protein dimerization activity"/>
    <property type="evidence" value="ECO:0007669"/>
    <property type="project" value="InterPro"/>
</dbReference>
<feature type="transmembrane region" description="Helical" evidence="5">
    <location>
        <begin position="158"/>
        <end position="180"/>
    </location>
</feature>
<keyword evidence="8" id="KW-1185">Reference proteome</keyword>
<dbReference type="AlphaFoldDB" id="A0A4R5DS12"/>
<dbReference type="PANTHER" id="PTHR24421:SF62">
    <property type="entry name" value="SENSORY TRANSDUCTION HISTIDINE KINASE"/>
    <property type="match status" value="1"/>
</dbReference>
<dbReference type="SUPFAM" id="SSF55874">
    <property type="entry name" value="ATPase domain of HSP90 chaperone/DNA topoisomerase II/histidine kinase"/>
    <property type="match status" value="1"/>
</dbReference>
<keyword evidence="5" id="KW-1133">Transmembrane helix</keyword>
<comment type="caution">
    <text evidence="7">The sequence shown here is derived from an EMBL/GenBank/DDBJ whole genome shotgun (WGS) entry which is preliminary data.</text>
</comment>
<dbReference type="InterPro" id="IPR036890">
    <property type="entry name" value="HATPase_C_sf"/>
</dbReference>
<reference evidence="7 8" key="1">
    <citation type="submission" date="2019-03" db="EMBL/GenBank/DDBJ databases">
        <title>Draft genome sequences of novel Actinobacteria.</title>
        <authorList>
            <person name="Sahin N."/>
            <person name="Ay H."/>
            <person name="Saygin H."/>
        </authorList>
    </citation>
    <scope>NUCLEOTIDE SEQUENCE [LARGE SCALE GENOMIC DNA]</scope>
    <source>
        <strain evidence="7 8">5K138</strain>
    </source>
</reference>
<dbReference type="PIRSF" id="PIRSF037434">
    <property type="entry name" value="STHK_ChrS"/>
    <property type="match status" value="1"/>
</dbReference>
<dbReference type="EMBL" id="SMKZ01000002">
    <property type="protein sequence ID" value="TDE15040.1"/>
    <property type="molecule type" value="Genomic_DNA"/>
</dbReference>
<dbReference type="Gene3D" id="3.30.565.10">
    <property type="entry name" value="Histidine kinase-like ATPase, C-terminal domain"/>
    <property type="match status" value="1"/>
</dbReference>
<sequence length="448" mass="47821">MAARLDRAGPGGVADPGPDRLRADVPVAPEGRRLTGPGPTASGAAVGTAPSSSLADLDTFWQRTAVGFHAVYLGLLGLLALMIGSSDDLSSRNRLIGLLVVATMAVVYLLIGRRLLETEERDWRTPIQLTVSWAGLYVLVGSEIFVAYFLLFGLIPHIWIFLSTRWAVAATFACMVGLALVEVARDGWTLAAVRDIAPQVAMQIGLSLLMGLFITSVFIQAERRAALIDELERTRSELAEMEHSRGVLAERQRLSHEIHDTLAQGFTSILTLAQAVEVALDRDPAAARERLALLERTARDNLAEARALVSSLTPVSLQGASLPEAIERIATRFADETGLDVRVEVDGRAQPLEPNVEVVLLRTAQEALTNVRKHAGASRVTVALRFRPGPGGAATVAVVDDGRGFEPVRAAGDGYGLRGMRARVEQVGGRLEVISAPGAGSTVRATVA</sequence>
<dbReference type="InterPro" id="IPR017205">
    <property type="entry name" value="Sig_transdc_His_kinase_ChrS"/>
</dbReference>
<dbReference type="Pfam" id="PF02518">
    <property type="entry name" value="HATPase_c"/>
    <property type="match status" value="1"/>
</dbReference>
<dbReference type="InterPro" id="IPR005467">
    <property type="entry name" value="His_kinase_dom"/>
</dbReference>
<feature type="domain" description="Histidine kinase" evidence="6">
    <location>
        <begin position="253"/>
        <end position="448"/>
    </location>
</feature>
<evidence type="ECO:0000256" key="1">
    <source>
        <dbReference type="ARBA" id="ARBA00022679"/>
    </source>
</evidence>
<dbReference type="SMART" id="SM00387">
    <property type="entry name" value="HATPase_c"/>
    <property type="match status" value="1"/>
</dbReference>
<organism evidence="7 8">
    <name type="scientific">Jiangella asiatica</name>
    <dbReference type="NCBI Taxonomy" id="2530372"/>
    <lineage>
        <taxon>Bacteria</taxon>
        <taxon>Bacillati</taxon>
        <taxon>Actinomycetota</taxon>
        <taxon>Actinomycetes</taxon>
        <taxon>Jiangellales</taxon>
        <taxon>Jiangellaceae</taxon>
        <taxon>Jiangella</taxon>
    </lineage>
</organism>
<dbReference type="GO" id="GO:0016020">
    <property type="term" value="C:membrane"/>
    <property type="evidence" value="ECO:0007669"/>
    <property type="project" value="InterPro"/>
</dbReference>
<dbReference type="InterPro" id="IPR003594">
    <property type="entry name" value="HATPase_dom"/>
</dbReference>
<evidence type="ECO:0000313" key="7">
    <source>
        <dbReference type="EMBL" id="TDE15040.1"/>
    </source>
</evidence>
<dbReference type="InterPro" id="IPR050482">
    <property type="entry name" value="Sensor_HK_TwoCompSys"/>
</dbReference>
<proteinExistence type="predicted"/>
<feature type="transmembrane region" description="Helical" evidence="5">
    <location>
        <begin position="200"/>
        <end position="219"/>
    </location>
</feature>